<proteinExistence type="predicted"/>
<gene>
    <name evidence="1" type="ORF">GGQ89_000470</name>
    <name evidence="2" type="ORF">JYA60_17125</name>
</gene>
<evidence type="ECO:0000313" key="1">
    <source>
        <dbReference type="EMBL" id="MBB4608282.1"/>
    </source>
</evidence>
<dbReference type="Proteomes" id="UP000584663">
    <property type="component" value="Unassembled WGS sequence"/>
</dbReference>
<dbReference type="RefSeq" id="WP_184103752.1">
    <property type="nucleotide sequence ID" value="NZ_JACHNX010000001.1"/>
</dbReference>
<dbReference type="AlphaFoldDB" id="A0AA41A3W7"/>
<evidence type="ECO:0000313" key="2">
    <source>
        <dbReference type="EMBL" id="MBN3559950.1"/>
    </source>
</evidence>
<organism evidence="2 4">
    <name type="scientific">Sphingomonas yabuuchiae</name>
    <dbReference type="NCBI Taxonomy" id="172044"/>
    <lineage>
        <taxon>Bacteria</taxon>
        <taxon>Pseudomonadati</taxon>
        <taxon>Pseudomonadota</taxon>
        <taxon>Alphaproteobacteria</taxon>
        <taxon>Sphingomonadales</taxon>
        <taxon>Sphingomonadaceae</taxon>
        <taxon>Sphingomonas</taxon>
    </lineage>
</organism>
<protein>
    <submittedName>
        <fullName evidence="2">Uncharacterized protein</fullName>
    </submittedName>
</protein>
<evidence type="ECO:0000313" key="3">
    <source>
        <dbReference type="Proteomes" id="UP000584663"/>
    </source>
</evidence>
<dbReference type="EMBL" id="JACHNX010000001">
    <property type="protein sequence ID" value="MBB4608282.1"/>
    <property type="molecule type" value="Genomic_DNA"/>
</dbReference>
<reference evidence="2" key="2">
    <citation type="submission" date="2021-01" db="EMBL/GenBank/DDBJ databases">
        <title>Genome Sequencing of Type Strains.</title>
        <authorList>
            <person name="Lemaire J.F."/>
            <person name="Inderbitzin P."/>
            <person name="Collins S.B."/>
            <person name="Wespe N."/>
            <person name="Knight-Connoni V."/>
        </authorList>
    </citation>
    <scope>NUCLEOTIDE SEQUENCE</scope>
    <source>
        <strain evidence="2">DSM 14562</strain>
    </source>
</reference>
<comment type="caution">
    <text evidence="2">The sequence shown here is derived from an EMBL/GenBank/DDBJ whole genome shotgun (WGS) entry which is preliminary data.</text>
</comment>
<dbReference type="Proteomes" id="UP000704529">
    <property type="component" value="Unassembled WGS sequence"/>
</dbReference>
<keyword evidence="3" id="KW-1185">Reference proteome</keyword>
<accession>A0AA41A3W7</accession>
<reference evidence="1 3" key="1">
    <citation type="submission" date="2020-08" db="EMBL/GenBank/DDBJ databases">
        <title>Genomic Encyclopedia of Type Strains, Phase IV (KMG-IV): sequencing the most valuable type-strain genomes for metagenomic binning, comparative biology and taxonomic classification.</title>
        <authorList>
            <person name="Goeker M."/>
        </authorList>
    </citation>
    <scope>NUCLEOTIDE SEQUENCE [LARGE SCALE GENOMIC DNA]</scope>
    <source>
        <strain evidence="1 3">DSM 14562</strain>
    </source>
</reference>
<name>A0AA41A3W7_9SPHN</name>
<sequence>MDAYAVPAQAPRRRLRFDLDIREDESVPGAIARAVAEHHLVRIGAVLKEAGHGRYAGATQLADATTFASPRAGARRGGRLYTGHEANRILPGFATHATEIRRLGLVASRSDGARGIMGSLLYHSGPIDAAGACWRDATPVTTIVARLRLPLYAVEQMIDSGLLELLEDPILAVVMRRRQAIASVFDDLLRRLRRQARRRAPPSTALPIGWESRRIGGGPKPWSKIFDDLLDGSIPFWIDGEPDADHLFVNPGSLDAFIDHRPSVGPEQPSYTAAISTGDAAEMLNVIPRHVVRLASAGVLTRTAGLRAMTIPMDEVERVARRHVSAAELARRARTSAEAVNERLRIAGFIPFHGLWDRTAALGALPLA</sequence>
<evidence type="ECO:0000313" key="4">
    <source>
        <dbReference type="Proteomes" id="UP000704529"/>
    </source>
</evidence>
<dbReference type="EMBL" id="JAFHKU010000133">
    <property type="protein sequence ID" value="MBN3559950.1"/>
    <property type="molecule type" value="Genomic_DNA"/>
</dbReference>